<organism evidence="2">
    <name type="scientific">Amphora coffeiformis</name>
    <dbReference type="NCBI Taxonomy" id="265554"/>
    <lineage>
        <taxon>Eukaryota</taxon>
        <taxon>Sar</taxon>
        <taxon>Stramenopiles</taxon>
        <taxon>Ochrophyta</taxon>
        <taxon>Bacillariophyta</taxon>
        <taxon>Bacillariophyceae</taxon>
        <taxon>Bacillariophycidae</taxon>
        <taxon>Thalassiophysales</taxon>
        <taxon>Catenulaceae</taxon>
        <taxon>Amphora</taxon>
    </lineage>
</organism>
<feature type="compositionally biased region" description="Basic and acidic residues" evidence="1">
    <location>
        <begin position="170"/>
        <end position="184"/>
    </location>
</feature>
<sequence length="215" mass="24702">MAPLADQIMYEYSTPLRRQVHSRPSKDCRSTSKQKNKGVSFATTLCKVHRIKPADDIWYSVQELRASKAEASCMAEILERQGLADNHEEWRGLETRTEEGNWLSYKTRQDVSNAVLDVQDQLTRHQRSANGDILLAKASREISVQSVQQAVERAQKDAEEAKRLYREMRVKQQNADGRKGRDQFEAPMSPSKKTLLSPRRQTTHIVIQRNVPQRA</sequence>
<name>A0A7S3P8T5_9STRA</name>
<dbReference type="AlphaFoldDB" id="A0A7S3P8T5"/>
<gene>
    <name evidence="2" type="ORF">ACOF00016_LOCUS9226</name>
</gene>
<feature type="region of interest" description="Disordered" evidence="1">
    <location>
        <begin position="170"/>
        <end position="198"/>
    </location>
</feature>
<evidence type="ECO:0000256" key="1">
    <source>
        <dbReference type="SAM" id="MobiDB-lite"/>
    </source>
</evidence>
<protein>
    <submittedName>
        <fullName evidence="2">Uncharacterized protein</fullName>
    </submittedName>
</protein>
<proteinExistence type="predicted"/>
<evidence type="ECO:0000313" key="2">
    <source>
        <dbReference type="EMBL" id="CAE0411943.1"/>
    </source>
</evidence>
<dbReference type="EMBL" id="HBIM01011106">
    <property type="protein sequence ID" value="CAE0411943.1"/>
    <property type="molecule type" value="Transcribed_RNA"/>
</dbReference>
<accession>A0A7S3P8T5</accession>
<reference evidence="2" key="1">
    <citation type="submission" date="2021-01" db="EMBL/GenBank/DDBJ databases">
        <authorList>
            <person name="Corre E."/>
            <person name="Pelletier E."/>
            <person name="Niang G."/>
            <person name="Scheremetjew M."/>
            <person name="Finn R."/>
            <person name="Kale V."/>
            <person name="Holt S."/>
            <person name="Cochrane G."/>
            <person name="Meng A."/>
            <person name="Brown T."/>
            <person name="Cohen L."/>
        </authorList>
    </citation>
    <scope>NUCLEOTIDE SEQUENCE</scope>
    <source>
        <strain evidence="2">CCMP127</strain>
    </source>
</reference>